<dbReference type="RefSeq" id="WP_145270954.1">
    <property type="nucleotide sequence ID" value="NZ_CP036272.1"/>
</dbReference>
<dbReference type="InterPro" id="IPR003795">
    <property type="entry name" value="DUF192"/>
</dbReference>
<dbReference type="OrthoDB" id="9813379at2"/>
<protein>
    <recommendedName>
        <fullName evidence="3">ACR</fullName>
    </recommendedName>
</protein>
<proteinExistence type="predicted"/>
<dbReference type="Proteomes" id="UP000315003">
    <property type="component" value="Chromosome"/>
</dbReference>
<dbReference type="Pfam" id="PF02643">
    <property type="entry name" value="DUF192"/>
    <property type="match status" value="1"/>
</dbReference>
<reference evidence="1 2" key="1">
    <citation type="submission" date="2019-02" db="EMBL/GenBank/DDBJ databases">
        <title>Deep-cultivation of Planctomycetes and their phenomic and genomic characterization uncovers novel biology.</title>
        <authorList>
            <person name="Wiegand S."/>
            <person name="Jogler M."/>
            <person name="Boedeker C."/>
            <person name="Pinto D."/>
            <person name="Vollmers J."/>
            <person name="Rivas-Marin E."/>
            <person name="Kohn T."/>
            <person name="Peeters S.H."/>
            <person name="Heuer A."/>
            <person name="Rast P."/>
            <person name="Oberbeckmann S."/>
            <person name="Bunk B."/>
            <person name="Jeske O."/>
            <person name="Meyerdierks A."/>
            <person name="Storesund J.E."/>
            <person name="Kallscheuer N."/>
            <person name="Luecker S."/>
            <person name="Lage O.M."/>
            <person name="Pohl T."/>
            <person name="Merkel B.J."/>
            <person name="Hornburger P."/>
            <person name="Mueller R.-W."/>
            <person name="Bruemmer F."/>
            <person name="Labrenz M."/>
            <person name="Spormann A.M."/>
            <person name="Op den Camp H."/>
            <person name="Overmann J."/>
            <person name="Amann R."/>
            <person name="Jetten M.S.M."/>
            <person name="Mascher T."/>
            <person name="Medema M.H."/>
            <person name="Devos D.P."/>
            <person name="Kaster A.-K."/>
            <person name="Ovreas L."/>
            <person name="Rohde M."/>
            <person name="Galperin M.Y."/>
            <person name="Jogler C."/>
        </authorList>
    </citation>
    <scope>NUCLEOTIDE SEQUENCE [LARGE SCALE GENOMIC DNA]</scope>
    <source>
        <strain evidence="1 2">SV_7m_r</strain>
    </source>
</reference>
<evidence type="ECO:0000313" key="2">
    <source>
        <dbReference type="Proteomes" id="UP000315003"/>
    </source>
</evidence>
<dbReference type="AlphaFoldDB" id="A0A517SSW2"/>
<organism evidence="1 2">
    <name type="scientific">Stieleria bergensis</name>
    <dbReference type="NCBI Taxonomy" id="2528025"/>
    <lineage>
        <taxon>Bacteria</taxon>
        <taxon>Pseudomonadati</taxon>
        <taxon>Planctomycetota</taxon>
        <taxon>Planctomycetia</taxon>
        <taxon>Pirellulales</taxon>
        <taxon>Pirellulaceae</taxon>
        <taxon>Stieleria</taxon>
    </lineage>
</organism>
<gene>
    <name evidence="1" type="ORF">SV7mr_17310</name>
</gene>
<accession>A0A517SSW2</accession>
<sequence length="111" mass="12567">MRIIDQETGQTLVADANLASNPWQRFVGLMLRKQFPPGFALWIKPCTSIHTLWMRVTIDVYFIAIDGTVLESRKRVKPWRVAIPSQRTASVIEIVDPAIELPIGAKVELQP</sequence>
<dbReference type="InterPro" id="IPR038695">
    <property type="entry name" value="Saro_0823-like_sf"/>
</dbReference>
<dbReference type="EMBL" id="CP036272">
    <property type="protein sequence ID" value="QDT59224.1"/>
    <property type="molecule type" value="Genomic_DNA"/>
</dbReference>
<name>A0A517SSW2_9BACT</name>
<evidence type="ECO:0008006" key="3">
    <source>
        <dbReference type="Google" id="ProtNLM"/>
    </source>
</evidence>
<keyword evidence="2" id="KW-1185">Reference proteome</keyword>
<dbReference type="Gene3D" id="2.60.120.1140">
    <property type="entry name" value="Protein of unknown function DUF192"/>
    <property type="match status" value="1"/>
</dbReference>
<evidence type="ECO:0000313" key="1">
    <source>
        <dbReference type="EMBL" id="QDT59224.1"/>
    </source>
</evidence>